<name>A0ABU5U8X1_9CYAN</name>
<evidence type="ECO:0000259" key="1">
    <source>
        <dbReference type="Pfam" id="PF01936"/>
    </source>
</evidence>
<dbReference type="RefSeq" id="WP_323194283.1">
    <property type="nucleotide sequence ID" value="NZ_JAYGHG010000001.1"/>
</dbReference>
<dbReference type="PANTHER" id="PTHR35811:SF1">
    <property type="entry name" value="HTH OST-TYPE DOMAIN-CONTAINING PROTEIN"/>
    <property type="match status" value="1"/>
</dbReference>
<evidence type="ECO:0000313" key="2">
    <source>
        <dbReference type="EMBL" id="MEA5579942.1"/>
    </source>
</evidence>
<dbReference type="EMBL" id="JAYGHG010000001">
    <property type="protein sequence ID" value="MEA5579942.1"/>
    <property type="molecule type" value="Genomic_DNA"/>
</dbReference>
<keyword evidence="3" id="KW-1185">Reference proteome</keyword>
<dbReference type="InterPro" id="IPR021139">
    <property type="entry name" value="NYN"/>
</dbReference>
<evidence type="ECO:0000313" key="3">
    <source>
        <dbReference type="Proteomes" id="UP001302120"/>
    </source>
</evidence>
<proteinExistence type="predicted"/>
<accession>A0ABU5U8X1</accession>
<dbReference type="Proteomes" id="UP001302120">
    <property type="component" value="Unassembled WGS sequence"/>
</dbReference>
<organism evidence="2 3">
    <name type="scientific">Nodularia harveyana UHCC-0300</name>
    <dbReference type="NCBI Taxonomy" id="2974287"/>
    <lineage>
        <taxon>Bacteria</taxon>
        <taxon>Bacillati</taxon>
        <taxon>Cyanobacteriota</taxon>
        <taxon>Cyanophyceae</taxon>
        <taxon>Nostocales</taxon>
        <taxon>Nodulariaceae</taxon>
        <taxon>Nodularia</taxon>
    </lineage>
</organism>
<feature type="domain" description="NYN" evidence="1">
    <location>
        <begin position="19"/>
        <end position="149"/>
    </location>
</feature>
<sequence length="266" mass="29536">MSDFHQVSQTLECRQKSCVGVFCDIQNVPSIKGKGDLLIQFAESQGRVISKNVYYNSHHSSQNTAKSSLEKLGFLGVDVPDGSKNSADYRLMADCLKLFAPKLPAYPNIIILVLGDWDFAGLISVLKTLGKTVIVFAERGSASPKLINLVGNENFHYVDELDNLVQNKTKSQSTAICSQINYNEAIDCLTEAIKTALSQSKKTKFGFIDRLMRQSCAKYQGFSSICTHDGKKFKNFSQFINAAVKDGKIRKKNEELFLINTDRLAA</sequence>
<protein>
    <submittedName>
        <fullName evidence="2">NYN domain-containing protein</fullName>
    </submittedName>
</protein>
<dbReference type="Pfam" id="PF01936">
    <property type="entry name" value="NYN"/>
    <property type="match status" value="1"/>
</dbReference>
<comment type="caution">
    <text evidence="2">The sequence shown here is derived from an EMBL/GenBank/DDBJ whole genome shotgun (WGS) entry which is preliminary data.</text>
</comment>
<reference evidence="2 3" key="1">
    <citation type="submission" date="2023-12" db="EMBL/GenBank/DDBJ databases">
        <title>Baltic Sea Cyanobacteria.</title>
        <authorList>
            <person name="Delbaje E."/>
            <person name="Fewer D.P."/>
            <person name="Shishido T.K."/>
        </authorList>
    </citation>
    <scope>NUCLEOTIDE SEQUENCE [LARGE SCALE GENOMIC DNA]</scope>
    <source>
        <strain evidence="2 3">UHCC-0300</strain>
    </source>
</reference>
<dbReference type="Gene3D" id="3.40.50.1010">
    <property type="entry name" value="5'-nuclease"/>
    <property type="match status" value="1"/>
</dbReference>
<gene>
    <name evidence="2" type="ORF">VB620_01140</name>
</gene>
<dbReference type="PANTHER" id="PTHR35811">
    <property type="entry name" value="SLR1870 PROTEIN"/>
    <property type="match status" value="1"/>
</dbReference>